<dbReference type="Proteomes" id="UP000006591">
    <property type="component" value="Chromosome 3"/>
</dbReference>
<proteinExistence type="predicted"/>
<dbReference type="EnsemblPlants" id="ONIVA03G06650.1">
    <property type="protein sequence ID" value="ONIVA03G06650.1"/>
    <property type="gene ID" value="ONIVA03G06650"/>
</dbReference>
<evidence type="ECO:0000313" key="1">
    <source>
        <dbReference type="EnsemblPlants" id="ONIVA03G06650.1"/>
    </source>
</evidence>
<name>A0A0E0GHZ3_ORYNI</name>
<accession>A0A0E0GHZ3</accession>
<dbReference type="AlphaFoldDB" id="A0A0E0GHZ3"/>
<keyword evidence="2" id="KW-1185">Reference proteome</keyword>
<organism evidence="1">
    <name type="scientific">Oryza nivara</name>
    <name type="common">Indian wild rice</name>
    <name type="synonym">Oryza sativa f. spontanea</name>
    <dbReference type="NCBI Taxonomy" id="4536"/>
    <lineage>
        <taxon>Eukaryota</taxon>
        <taxon>Viridiplantae</taxon>
        <taxon>Streptophyta</taxon>
        <taxon>Embryophyta</taxon>
        <taxon>Tracheophyta</taxon>
        <taxon>Spermatophyta</taxon>
        <taxon>Magnoliopsida</taxon>
        <taxon>Liliopsida</taxon>
        <taxon>Poales</taxon>
        <taxon>Poaceae</taxon>
        <taxon>BOP clade</taxon>
        <taxon>Oryzoideae</taxon>
        <taxon>Oryzeae</taxon>
        <taxon>Oryzinae</taxon>
        <taxon>Oryza</taxon>
    </lineage>
</organism>
<sequence>MSSGTRIETRCWVVPLRREDGFGSHDGKAMSGGAHDGMPWTVARATGGRWPAARGCCSLLSKGRGERFTSRQNWAYSSTNNNT</sequence>
<dbReference type="HOGENOM" id="CLU_2546496_0_0_1"/>
<reference evidence="1" key="1">
    <citation type="submission" date="2015-04" db="UniProtKB">
        <authorList>
            <consortium name="EnsemblPlants"/>
        </authorList>
    </citation>
    <scope>IDENTIFICATION</scope>
    <source>
        <strain evidence="1">SL10</strain>
    </source>
</reference>
<reference evidence="1" key="2">
    <citation type="submission" date="2018-04" db="EMBL/GenBank/DDBJ databases">
        <title>OnivRS2 (Oryza nivara Reference Sequence Version 2).</title>
        <authorList>
            <person name="Zhang J."/>
            <person name="Kudrna D."/>
            <person name="Lee S."/>
            <person name="Talag J."/>
            <person name="Rajasekar S."/>
            <person name="Welchert J."/>
            <person name="Hsing Y.-I."/>
            <person name="Wing R.A."/>
        </authorList>
    </citation>
    <scope>NUCLEOTIDE SEQUENCE [LARGE SCALE GENOMIC DNA]</scope>
    <source>
        <strain evidence="1">SL10</strain>
    </source>
</reference>
<protein>
    <submittedName>
        <fullName evidence="1">Uncharacterized protein</fullName>
    </submittedName>
</protein>
<evidence type="ECO:0000313" key="2">
    <source>
        <dbReference type="Proteomes" id="UP000006591"/>
    </source>
</evidence>
<dbReference type="Gramene" id="ONIVA03G06650.1">
    <property type="protein sequence ID" value="ONIVA03G06650.1"/>
    <property type="gene ID" value="ONIVA03G06650"/>
</dbReference>